<sequence>MYIFLHPFPISTTMDTGVCMHMNIYIL</sequence>
<keyword evidence="2" id="KW-1185">Reference proteome</keyword>
<comment type="caution">
    <text evidence="1">The sequence shown here is derived from an EMBL/GenBank/DDBJ whole genome shotgun (WGS) entry which is preliminary data.</text>
</comment>
<organism evidence="1 2">
    <name type="scientific">Plasmodium yoelii yoelii</name>
    <dbReference type="NCBI Taxonomy" id="73239"/>
    <lineage>
        <taxon>Eukaryota</taxon>
        <taxon>Sar</taxon>
        <taxon>Alveolata</taxon>
        <taxon>Apicomplexa</taxon>
        <taxon>Aconoidasida</taxon>
        <taxon>Haemosporida</taxon>
        <taxon>Plasmodiidae</taxon>
        <taxon>Plasmodium</taxon>
        <taxon>Plasmodium (Vinckeia)</taxon>
    </lineage>
</organism>
<accession>Q7RMM0</accession>
<evidence type="ECO:0000313" key="2">
    <source>
        <dbReference type="Proteomes" id="UP000008553"/>
    </source>
</evidence>
<evidence type="ECO:0000313" key="1">
    <source>
        <dbReference type="EMBL" id="EAA21588.1"/>
    </source>
</evidence>
<proteinExistence type="predicted"/>
<dbReference type="AlphaFoldDB" id="Q7RMM0"/>
<dbReference type="InParanoid" id="Q7RMM0"/>
<protein>
    <submittedName>
        <fullName evidence="1">Uncharacterized protein</fullName>
    </submittedName>
</protein>
<name>Q7RMM0_PLAYO</name>
<dbReference type="PaxDb" id="73239-Q7RMM0"/>
<reference evidence="1 2" key="1">
    <citation type="journal article" date="2002" name="Nature">
        <title>Genome sequence and comparative analysis of the model rodent malaria parasite Plasmodium yoelii yoelii.</title>
        <authorList>
            <person name="Carlton J.M."/>
            <person name="Angiuoli S.V."/>
            <person name="Suh B.B."/>
            <person name="Kooij T.W."/>
            <person name="Pertea M."/>
            <person name="Silva J.C."/>
            <person name="Ermolaeva M.D."/>
            <person name="Allen J.E."/>
            <person name="Selengut J.D."/>
            <person name="Koo H.L."/>
            <person name="Peterson J.D."/>
            <person name="Pop M."/>
            <person name="Kosack D.S."/>
            <person name="Shumway M.F."/>
            <person name="Bidwell S.L."/>
            <person name="Shallom S.J."/>
            <person name="van Aken S.E."/>
            <person name="Riedmuller S.B."/>
            <person name="Feldblyum T.V."/>
            <person name="Cho J.K."/>
            <person name="Quackenbush J."/>
            <person name="Sedegah M."/>
            <person name="Shoaibi A."/>
            <person name="Cummings L.M."/>
            <person name="Florens L."/>
            <person name="Yates J.R."/>
            <person name="Raine J.D."/>
            <person name="Sinden R.E."/>
            <person name="Harris M.A."/>
            <person name="Cunningham D.A."/>
            <person name="Preiser P.R."/>
            <person name="Bergman L.W."/>
            <person name="Vaidya A.B."/>
            <person name="van Lin L.H."/>
            <person name="Janse C.J."/>
            <person name="Waters A.P."/>
            <person name="Smith H.O."/>
            <person name="White O.R."/>
            <person name="Salzberg S.L."/>
            <person name="Venter J.C."/>
            <person name="Fraser C.M."/>
            <person name="Hoffman S.L."/>
            <person name="Gardner M.J."/>
            <person name="Carucci D.J."/>
        </authorList>
    </citation>
    <scope>NUCLEOTIDE SEQUENCE [LARGE SCALE GENOMIC DNA]</scope>
    <source>
        <strain evidence="1 2">17XNL</strain>
    </source>
</reference>
<gene>
    <name evidence="1" type="ORF">PY02158</name>
</gene>
<dbReference type="Proteomes" id="UP000008553">
    <property type="component" value="Unassembled WGS sequence"/>
</dbReference>
<dbReference type="EMBL" id="AABL01000590">
    <property type="protein sequence ID" value="EAA21588.1"/>
    <property type="molecule type" value="Genomic_DNA"/>
</dbReference>